<dbReference type="InterPro" id="IPR029069">
    <property type="entry name" value="HotDog_dom_sf"/>
</dbReference>
<accession>A0A8B2NVL6</accession>
<dbReference type="CDD" id="cd03443">
    <property type="entry name" value="PaaI_thioesterase"/>
    <property type="match status" value="1"/>
</dbReference>
<evidence type="ECO:0000259" key="2">
    <source>
        <dbReference type="Pfam" id="PF03061"/>
    </source>
</evidence>
<sequence>MPALRFGLARPEDVAALTGLEQLEAILRGDLPAPPMAATLSFWIESVGEGSVEFRGEPEAGFLNPMGTVHGGWAMTLLDSALGCAVHSTLRPGETYASLGTEVKFLRPLLPSTGQIRCTGTIVSRGRRTATAEGRLTDLAGRIYASGTTTCFIQAAEGRGTGTPPG</sequence>
<evidence type="ECO:0000313" key="3">
    <source>
        <dbReference type="EMBL" id="RAI02539.1"/>
    </source>
</evidence>
<name>A0A8B2NVL6_9HYPH</name>
<dbReference type="InterPro" id="IPR006683">
    <property type="entry name" value="Thioestr_dom"/>
</dbReference>
<proteinExistence type="predicted"/>
<dbReference type="EMBL" id="QHHQ01000002">
    <property type="protein sequence ID" value="RAI02539.1"/>
    <property type="molecule type" value="Genomic_DNA"/>
</dbReference>
<dbReference type="Proteomes" id="UP000249590">
    <property type="component" value="Unassembled WGS sequence"/>
</dbReference>
<dbReference type="AlphaFoldDB" id="A0A8B2NVL6"/>
<keyword evidence="4" id="KW-1185">Reference proteome</keyword>
<dbReference type="NCBIfam" id="TIGR00369">
    <property type="entry name" value="unchar_dom_1"/>
    <property type="match status" value="1"/>
</dbReference>
<organism evidence="3 4">
    <name type="scientific">Acuticoccus sediminis</name>
    <dbReference type="NCBI Taxonomy" id="2184697"/>
    <lineage>
        <taxon>Bacteria</taxon>
        <taxon>Pseudomonadati</taxon>
        <taxon>Pseudomonadota</taxon>
        <taxon>Alphaproteobacteria</taxon>
        <taxon>Hyphomicrobiales</taxon>
        <taxon>Amorphaceae</taxon>
        <taxon>Acuticoccus</taxon>
    </lineage>
</organism>
<dbReference type="Pfam" id="PF03061">
    <property type="entry name" value="4HBT"/>
    <property type="match status" value="1"/>
</dbReference>
<dbReference type="Gene3D" id="3.10.129.10">
    <property type="entry name" value="Hotdog Thioesterase"/>
    <property type="match status" value="1"/>
</dbReference>
<evidence type="ECO:0000313" key="4">
    <source>
        <dbReference type="Proteomes" id="UP000249590"/>
    </source>
</evidence>
<feature type="domain" description="Thioesterase" evidence="2">
    <location>
        <begin position="66"/>
        <end position="142"/>
    </location>
</feature>
<dbReference type="SUPFAM" id="SSF54637">
    <property type="entry name" value="Thioesterase/thiol ester dehydrase-isomerase"/>
    <property type="match status" value="1"/>
</dbReference>
<dbReference type="OrthoDB" id="9813282at2"/>
<evidence type="ECO:0000256" key="1">
    <source>
        <dbReference type="ARBA" id="ARBA00022801"/>
    </source>
</evidence>
<dbReference type="InterPro" id="IPR003736">
    <property type="entry name" value="PAAI_dom"/>
</dbReference>
<comment type="caution">
    <text evidence="3">The sequence shown here is derived from an EMBL/GenBank/DDBJ whole genome shotgun (WGS) entry which is preliminary data.</text>
</comment>
<dbReference type="GO" id="GO:0016289">
    <property type="term" value="F:acyl-CoA hydrolase activity"/>
    <property type="evidence" value="ECO:0007669"/>
    <property type="project" value="UniProtKB-ARBA"/>
</dbReference>
<reference evidence="3 4" key="1">
    <citation type="submission" date="2018-05" db="EMBL/GenBank/DDBJ databases">
        <title>Acuticoccus sediminis sp. nov., isolated from deep-sea sediment of Indian Ocean.</title>
        <authorList>
            <person name="Liu X."/>
            <person name="Lai Q."/>
            <person name="Du Y."/>
            <person name="Sun F."/>
            <person name="Zhang X."/>
            <person name="Wang S."/>
            <person name="Shao Z."/>
        </authorList>
    </citation>
    <scope>NUCLEOTIDE SEQUENCE [LARGE SCALE GENOMIC DNA]</scope>
    <source>
        <strain evidence="3 4">PTG4-2</strain>
    </source>
</reference>
<gene>
    <name evidence="3" type="ORF">DLJ53_10775</name>
</gene>
<keyword evidence="1" id="KW-0378">Hydrolase</keyword>
<protein>
    <recommendedName>
        <fullName evidence="2">Thioesterase domain-containing protein</fullName>
    </recommendedName>
</protein>